<dbReference type="InterPro" id="IPR004113">
    <property type="entry name" value="FAD-bd_oxidored_4_C"/>
</dbReference>
<evidence type="ECO:0000256" key="2">
    <source>
        <dbReference type="ARBA" id="ARBA00008000"/>
    </source>
</evidence>
<dbReference type="PROSITE" id="PS51387">
    <property type="entry name" value="FAD_PCMH"/>
    <property type="match status" value="1"/>
</dbReference>
<dbReference type="InterPro" id="IPR036318">
    <property type="entry name" value="FAD-bd_PCMH-like_sf"/>
</dbReference>
<dbReference type="GO" id="GO:0022904">
    <property type="term" value="P:respiratory electron transport chain"/>
    <property type="evidence" value="ECO:0007669"/>
    <property type="project" value="TreeGrafter"/>
</dbReference>
<evidence type="ECO:0000256" key="3">
    <source>
        <dbReference type="ARBA" id="ARBA00022630"/>
    </source>
</evidence>
<dbReference type="AlphaFoldDB" id="A0A916T2K6"/>
<dbReference type="InterPro" id="IPR016169">
    <property type="entry name" value="FAD-bd_PCMH_sub2"/>
</dbReference>
<dbReference type="Pfam" id="PF02913">
    <property type="entry name" value="FAD-oxidase_C"/>
    <property type="match status" value="1"/>
</dbReference>
<organism evidence="7 8">
    <name type="scientific">Gordonia jinhuaensis</name>
    <dbReference type="NCBI Taxonomy" id="1517702"/>
    <lineage>
        <taxon>Bacteria</taxon>
        <taxon>Bacillati</taxon>
        <taxon>Actinomycetota</taxon>
        <taxon>Actinomycetes</taxon>
        <taxon>Mycobacteriales</taxon>
        <taxon>Gordoniaceae</taxon>
        <taxon>Gordonia</taxon>
    </lineage>
</organism>
<dbReference type="SUPFAM" id="SSF55103">
    <property type="entry name" value="FAD-linked oxidases, C-terminal domain"/>
    <property type="match status" value="1"/>
</dbReference>
<dbReference type="Gene3D" id="3.30.70.2190">
    <property type="match status" value="1"/>
</dbReference>
<dbReference type="EMBL" id="BMGC01000009">
    <property type="protein sequence ID" value="GGB29450.1"/>
    <property type="molecule type" value="Genomic_DNA"/>
</dbReference>
<dbReference type="PANTHER" id="PTHR43716:SF1">
    <property type="entry name" value="D-2-HYDROXYGLUTARATE DEHYDROGENASE, MITOCHONDRIAL"/>
    <property type="match status" value="1"/>
</dbReference>
<proteinExistence type="inferred from homology"/>
<keyword evidence="3" id="KW-0285">Flavoprotein</keyword>
<protein>
    <submittedName>
        <fullName evidence="7">D-2-hydroxyacid dehydrogenase</fullName>
    </submittedName>
</protein>
<feature type="domain" description="FAD-binding PCMH-type" evidence="6">
    <location>
        <begin position="36"/>
        <end position="214"/>
    </location>
</feature>
<dbReference type="InterPro" id="IPR051264">
    <property type="entry name" value="FAD-oxidored/transferase_4"/>
</dbReference>
<keyword evidence="8" id="KW-1185">Reference proteome</keyword>
<comment type="similarity">
    <text evidence="2">Belongs to the FAD-binding oxidoreductase/transferase type 4 family.</text>
</comment>
<dbReference type="Gene3D" id="3.30.43.10">
    <property type="entry name" value="Uridine Diphospho-n-acetylenolpyruvylglucosamine Reductase, domain 2"/>
    <property type="match status" value="1"/>
</dbReference>
<evidence type="ECO:0000313" key="7">
    <source>
        <dbReference type="EMBL" id="GGB29450.1"/>
    </source>
</evidence>
<dbReference type="RefSeq" id="WP_188586167.1">
    <property type="nucleotide sequence ID" value="NZ_BMGC01000009.1"/>
</dbReference>
<dbReference type="Pfam" id="PF01565">
    <property type="entry name" value="FAD_binding_4"/>
    <property type="match status" value="1"/>
</dbReference>
<evidence type="ECO:0000256" key="4">
    <source>
        <dbReference type="ARBA" id="ARBA00022827"/>
    </source>
</evidence>
<dbReference type="Gene3D" id="3.30.70.2740">
    <property type="match status" value="1"/>
</dbReference>
<reference evidence="7" key="2">
    <citation type="submission" date="2020-09" db="EMBL/GenBank/DDBJ databases">
        <authorList>
            <person name="Sun Q."/>
            <person name="Zhou Y."/>
        </authorList>
    </citation>
    <scope>NUCLEOTIDE SEQUENCE</scope>
    <source>
        <strain evidence="7">CGMCC 1.12827</strain>
    </source>
</reference>
<dbReference type="InterPro" id="IPR016164">
    <property type="entry name" value="FAD-linked_Oxase-like_C"/>
</dbReference>
<dbReference type="InterPro" id="IPR016166">
    <property type="entry name" value="FAD-bd_PCMH"/>
</dbReference>
<reference evidence="7" key="1">
    <citation type="journal article" date="2014" name="Int. J. Syst. Evol. Microbiol.">
        <title>Complete genome sequence of Corynebacterium casei LMG S-19264T (=DSM 44701T), isolated from a smear-ripened cheese.</title>
        <authorList>
            <consortium name="US DOE Joint Genome Institute (JGI-PGF)"/>
            <person name="Walter F."/>
            <person name="Albersmeier A."/>
            <person name="Kalinowski J."/>
            <person name="Ruckert C."/>
        </authorList>
    </citation>
    <scope>NUCLEOTIDE SEQUENCE</scope>
    <source>
        <strain evidence="7">CGMCC 1.12827</strain>
    </source>
</reference>
<evidence type="ECO:0000313" key="8">
    <source>
        <dbReference type="Proteomes" id="UP000621454"/>
    </source>
</evidence>
<name>A0A916T2K6_9ACTN</name>
<evidence type="ECO:0000256" key="5">
    <source>
        <dbReference type="ARBA" id="ARBA00023002"/>
    </source>
</evidence>
<dbReference type="SUPFAM" id="SSF56176">
    <property type="entry name" value="FAD-binding/transporter-associated domain-like"/>
    <property type="match status" value="1"/>
</dbReference>
<comment type="caution">
    <text evidence="7">The sequence shown here is derived from an EMBL/GenBank/DDBJ whole genome shotgun (WGS) entry which is preliminary data.</text>
</comment>
<keyword evidence="4" id="KW-0274">FAD</keyword>
<dbReference type="GO" id="GO:0016491">
    <property type="term" value="F:oxidoreductase activity"/>
    <property type="evidence" value="ECO:0007669"/>
    <property type="project" value="UniProtKB-KW"/>
</dbReference>
<sequence length="452" mass="46630">MASDLIDSLRAVVGDVHVVDDPQVLAGHLTDWMGKWHGHADAMARPADTAEVAAVMRLCAQAGVAVTAQGGNTGLVGGSVPLGGILLSTSRLTDLEPVDTVGATVGVGAGVTIDELDRHARAAGLSFGIDLASRESATAGGVVATNAGGVRFIRHGGTRAQVMGIEAVLANGSVLRRWSALAKDNVGYDLPGLLCGSEGTLAVITRVLFRLTGLPGPTVVTVAAINRVGAAVDLVAAIRDAGLTVEAAEMMTAAGVDLVTGYGMRSPVATPADFYTLIEVSGPGDLESAVTGVLERAPEVVDAVMEPGPASALWQIRESHTESIARSTTTAVVKLDVSVPLSELDATIADLVALTGHAGGRCRPILFGHVGDGNIHVNLLDVDPADAESLTDSVFEVIHTHRGSISAEHGIGRAKARWLHLGRTEVDIETMRAIKSALDPQWRLNPGVLFGE</sequence>
<accession>A0A916T2K6</accession>
<dbReference type="InterPro" id="IPR006094">
    <property type="entry name" value="Oxid_FAD_bind_N"/>
</dbReference>
<evidence type="ECO:0000259" key="6">
    <source>
        <dbReference type="PROSITE" id="PS51387"/>
    </source>
</evidence>
<dbReference type="Gene3D" id="1.10.45.10">
    <property type="entry name" value="Vanillyl-alcohol Oxidase, Chain A, domain 4"/>
    <property type="match status" value="1"/>
</dbReference>
<keyword evidence="5" id="KW-0560">Oxidoreductase</keyword>
<dbReference type="FunFam" id="1.10.45.10:FF:000001">
    <property type="entry name" value="D-lactate dehydrogenase mitochondrial"/>
    <property type="match status" value="1"/>
</dbReference>
<dbReference type="PANTHER" id="PTHR43716">
    <property type="entry name" value="D-2-HYDROXYGLUTARATE DEHYDROGENASE, MITOCHONDRIAL"/>
    <property type="match status" value="1"/>
</dbReference>
<dbReference type="Proteomes" id="UP000621454">
    <property type="component" value="Unassembled WGS sequence"/>
</dbReference>
<dbReference type="InterPro" id="IPR016171">
    <property type="entry name" value="Vanillyl_alc_oxidase_C-sub2"/>
</dbReference>
<dbReference type="Gene3D" id="3.30.465.10">
    <property type="match status" value="1"/>
</dbReference>
<gene>
    <name evidence="7" type="ORF">GCM10011489_16970</name>
</gene>
<evidence type="ECO:0000256" key="1">
    <source>
        <dbReference type="ARBA" id="ARBA00001974"/>
    </source>
</evidence>
<comment type="cofactor">
    <cofactor evidence="1">
        <name>FAD</name>
        <dbReference type="ChEBI" id="CHEBI:57692"/>
    </cofactor>
</comment>
<dbReference type="InterPro" id="IPR016167">
    <property type="entry name" value="FAD-bd_PCMH_sub1"/>
</dbReference>
<dbReference type="GO" id="GO:0071949">
    <property type="term" value="F:FAD binding"/>
    <property type="evidence" value="ECO:0007669"/>
    <property type="project" value="InterPro"/>
</dbReference>